<keyword evidence="6" id="KW-1185">Reference proteome</keyword>
<feature type="transmembrane region" description="Helical" evidence="2">
    <location>
        <begin position="44"/>
        <end position="68"/>
    </location>
</feature>
<dbReference type="PROSITE" id="PS50887">
    <property type="entry name" value="GGDEF"/>
    <property type="match status" value="1"/>
</dbReference>
<feature type="domain" description="EAL" evidence="3">
    <location>
        <begin position="364"/>
        <end position="617"/>
    </location>
</feature>
<feature type="region of interest" description="Disordered" evidence="1">
    <location>
        <begin position="616"/>
        <end position="692"/>
    </location>
</feature>
<dbReference type="InterPro" id="IPR043128">
    <property type="entry name" value="Rev_trsase/Diguanyl_cyclase"/>
</dbReference>
<dbReference type="InterPro" id="IPR001633">
    <property type="entry name" value="EAL_dom"/>
</dbReference>
<dbReference type="Gene3D" id="3.20.20.450">
    <property type="entry name" value="EAL domain"/>
    <property type="match status" value="1"/>
</dbReference>
<evidence type="ECO:0000259" key="3">
    <source>
        <dbReference type="PROSITE" id="PS50883"/>
    </source>
</evidence>
<dbReference type="CDD" id="cd01948">
    <property type="entry name" value="EAL"/>
    <property type="match status" value="1"/>
</dbReference>
<evidence type="ECO:0000259" key="4">
    <source>
        <dbReference type="PROSITE" id="PS50887"/>
    </source>
</evidence>
<dbReference type="PROSITE" id="PS50883">
    <property type="entry name" value="EAL"/>
    <property type="match status" value="1"/>
</dbReference>
<keyword evidence="2" id="KW-0472">Membrane</keyword>
<dbReference type="InterPro" id="IPR050706">
    <property type="entry name" value="Cyclic-di-GMP_PDE-like"/>
</dbReference>
<keyword evidence="2" id="KW-0812">Transmembrane</keyword>
<evidence type="ECO:0000313" key="5">
    <source>
        <dbReference type="EMBL" id="CUU55123.1"/>
    </source>
</evidence>
<dbReference type="Gene3D" id="3.30.70.270">
    <property type="match status" value="1"/>
</dbReference>
<feature type="transmembrane region" description="Helical" evidence="2">
    <location>
        <begin position="147"/>
        <end position="165"/>
    </location>
</feature>
<proteinExistence type="predicted"/>
<dbReference type="NCBIfam" id="TIGR00254">
    <property type="entry name" value="GGDEF"/>
    <property type="match status" value="1"/>
</dbReference>
<feature type="transmembrane region" description="Helical" evidence="2">
    <location>
        <begin position="80"/>
        <end position="108"/>
    </location>
</feature>
<dbReference type="SUPFAM" id="SSF55073">
    <property type="entry name" value="Nucleotide cyclase"/>
    <property type="match status" value="1"/>
</dbReference>
<feature type="transmembrane region" description="Helical" evidence="2">
    <location>
        <begin position="120"/>
        <end position="140"/>
    </location>
</feature>
<dbReference type="GO" id="GO:0071111">
    <property type="term" value="F:cyclic-guanylate-specific phosphodiesterase activity"/>
    <property type="evidence" value="ECO:0007669"/>
    <property type="project" value="InterPro"/>
</dbReference>
<keyword evidence="2" id="KW-1133">Transmembrane helix</keyword>
<dbReference type="Pfam" id="PF00563">
    <property type="entry name" value="EAL"/>
    <property type="match status" value="1"/>
</dbReference>
<dbReference type="SMART" id="SM00267">
    <property type="entry name" value="GGDEF"/>
    <property type="match status" value="1"/>
</dbReference>
<dbReference type="SUPFAM" id="SSF55781">
    <property type="entry name" value="GAF domain-like"/>
    <property type="match status" value="2"/>
</dbReference>
<organism evidence="5 6">
    <name type="scientific">Parafrankia irregularis</name>
    <dbReference type="NCBI Taxonomy" id="795642"/>
    <lineage>
        <taxon>Bacteria</taxon>
        <taxon>Bacillati</taxon>
        <taxon>Actinomycetota</taxon>
        <taxon>Actinomycetes</taxon>
        <taxon>Frankiales</taxon>
        <taxon>Frankiaceae</taxon>
        <taxon>Parafrankia</taxon>
    </lineage>
</organism>
<dbReference type="Pfam" id="PF00990">
    <property type="entry name" value="GGDEF"/>
    <property type="match status" value="1"/>
</dbReference>
<dbReference type="Pfam" id="PF01590">
    <property type="entry name" value="GAF"/>
    <property type="match status" value="2"/>
</dbReference>
<dbReference type="Gene3D" id="3.30.450.40">
    <property type="match status" value="2"/>
</dbReference>
<dbReference type="AlphaFoldDB" id="A0A0S4QI20"/>
<gene>
    <name evidence="5" type="ORF">Ga0074812_104204</name>
</gene>
<dbReference type="Proteomes" id="UP000198802">
    <property type="component" value="Unassembled WGS sequence"/>
</dbReference>
<accession>A0A0S4QI20</accession>
<dbReference type="CDD" id="cd01949">
    <property type="entry name" value="GGDEF"/>
    <property type="match status" value="1"/>
</dbReference>
<reference evidence="6" key="1">
    <citation type="submission" date="2015-11" db="EMBL/GenBank/DDBJ databases">
        <authorList>
            <person name="Varghese N."/>
        </authorList>
    </citation>
    <scope>NUCLEOTIDE SEQUENCE [LARGE SCALE GENOMIC DNA]</scope>
    <source>
        <strain evidence="6">DSM 45899</strain>
    </source>
</reference>
<dbReference type="EMBL" id="FAOZ01000004">
    <property type="protein sequence ID" value="CUU55123.1"/>
    <property type="molecule type" value="Genomic_DNA"/>
</dbReference>
<sequence>MAWLWTHGAVPDRAAGDRAFFVGPPLIGSIFLLLLAVMPGSPDYLQPGALAAASLGAVTVAATCAAPARWLRRLTLASCVGMTSVVAAMLAMAGSDELAITLLFWFPWAGGQAGLAWNRLGVVMAQAVVMTALVLGVFSVNGRLTEYPLAAVGSVLGVLAAGPLAHGSFRWGRTRTFTDSLTALASRPGLIQAADPLIAGRSAAGCQTVLMVVDLDHFKEINTAFGYEAGDDVLRTFGRWLRLVRPPPLLTARLGGDKFALLLPGEPAPPGAAGAGWVSPGPETADPALADLGRDVLRQLDGRLRIGGVDVEVEATAGLTSAPACGKRVIELLSCADAALADARRSGERVGVWTTGMAAVRPWELALHAELRSAIDQGELELYYQPMAQAATGQIVGVEALMRWRHPSRGLLPPGSFLPMAERSSLIVELTWWELDEALHQCARWRAEGIPVAVSANLSPRLLVVDALPKVVAGRLAAYDLPPDVLTLEITENALVSQPARAAAMLSELRVSGVKLSMDDFGTGYNSMEILKALTFDEIKIDRSFVVDAQGSLPDMAIVRSVVDLGHRLGLRVVGEGIEDESSERILTELGCDVLQGYAVSVPLPARELTPLLAAGSRSAPAAGPGPDSPDRRACPTAQTSRKGQTSRNGQASRNGQDPWNGQTSRNGQVSPNGKPARATSATRTDAGDEHAAVRGVTPSLQDRWALGGLPAPVPADEDSRLAALRRYHILDTPAEPEFDEVVVLAAQIADCANAYVVFVDADREWFKSSHGRQIVSIPGRSGVAAHAVWSGEYLEIADAARDVRFAHVVESDPPAPVRFFAAAPLRTSDGHVLGALCVADRMPRQLAPGQRHALGNLAAQTMRLCEARRDRMMSEQAASGLERLDQFWHPDDLPAAATLIADVIRALVGADAVGVMMAKIPGATVFEAAGWSVAPGTEPMTKVGARATPDDEAALRALSKLRAPLFVPDPAGTPLIPNERVDRLKIGSAMVVPMPDEGGLLGFVTVRWTQPIRAVEPSVMRAVTMFATPARCTLARLRWMACRPAPQRDRYGRGA</sequence>
<dbReference type="PANTHER" id="PTHR33121">
    <property type="entry name" value="CYCLIC DI-GMP PHOSPHODIESTERASE PDEF"/>
    <property type="match status" value="1"/>
</dbReference>
<dbReference type="RefSeq" id="WP_091273301.1">
    <property type="nucleotide sequence ID" value="NZ_FAOZ01000004.1"/>
</dbReference>
<dbReference type="InterPro" id="IPR029016">
    <property type="entry name" value="GAF-like_dom_sf"/>
</dbReference>
<dbReference type="PANTHER" id="PTHR33121:SF71">
    <property type="entry name" value="OXYGEN SENSOR PROTEIN DOSP"/>
    <property type="match status" value="1"/>
</dbReference>
<dbReference type="InterPro" id="IPR003018">
    <property type="entry name" value="GAF"/>
</dbReference>
<feature type="transmembrane region" description="Helical" evidence="2">
    <location>
        <begin position="20"/>
        <end position="38"/>
    </location>
</feature>
<dbReference type="SMART" id="SM00052">
    <property type="entry name" value="EAL"/>
    <property type="match status" value="1"/>
</dbReference>
<feature type="compositionally biased region" description="Polar residues" evidence="1">
    <location>
        <begin position="637"/>
        <end position="672"/>
    </location>
</feature>
<dbReference type="SUPFAM" id="SSF141868">
    <property type="entry name" value="EAL domain-like"/>
    <property type="match status" value="1"/>
</dbReference>
<evidence type="ECO:0000256" key="1">
    <source>
        <dbReference type="SAM" id="MobiDB-lite"/>
    </source>
</evidence>
<dbReference type="InterPro" id="IPR029787">
    <property type="entry name" value="Nucleotide_cyclase"/>
</dbReference>
<evidence type="ECO:0000256" key="2">
    <source>
        <dbReference type="SAM" id="Phobius"/>
    </source>
</evidence>
<evidence type="ECO:0000313" key="6">
    <source>
        <dbReference type="Proteomes" id="UP000198802"/>
    </source>
</evidence>
<feature type="domain" description="GGDEF" evidence="4">
    <location>
        <begin position="206"/>
        <end position="356"/>
    </location>
</feature>
<dbReference type="InterPro" id="IPR035919">
    <property type="entry name" value="EAL_sf"/>
</dbReference>
<dbReference type="InterPro" id="IPR000160">
    <property type="entry name" value="GGDEF_dom"/>
</dbReference>
<feature type="compositionally biased region" description="Low complexity" evidence="1">
    <location>
        <begin position="616"/>
        <end position="626"/>
    </location>
</feature>
<protein>
    <submittedName>
        <fullName evidence="5">Diguanylate cyclase (GGDEF) domain-containing protein</fullName>
    </submittedName>
</protein>
<name>A0A0S4QI20_9ACTN</name>